<dbReference type="SMART" id="SM00091">
    <property type="entry name" value="PAS"/>
    <property type="match status" value="2"/>
</dbReference>
<comment type="caution">
    <text evidence="4">The sequence shown here is derived from an EMBL/GenBank/DDBJ whole genome shotgun (WGS) entry which is preliminary data.</text>
</comment>
<dbReference type="InterPro" id="IPR036457">
    <property type="entry name" value="PPM-type-like_dom_sf"/>
</dbReference>
<accession>A0A2A9EJ03</accession>
<organism evidence="4 5">
    <name type="scientific">Georgenia soli</name>
    <dbReference type="NCBI Taxonomy" id="638953"/>
    <lineage>
        <taxon>Bacteria</taxon>
        <taxon>Bacillati</taxon>
        <taxon>Actinomycetota</taxon>
        <taxon>Actinomycetes</taxon>
        <taxon>Micrococcales</taxon>
        <taxon>Bogoriellaceae</taxon>
        <taxon>Georgenia</taxon>
    </lineage>
</organism>
<proteinExistence type="predicted"/>
<dbReference type="CDD" id="cd00130">
    <property type="entry name" value="PAS"/>
    <property type="match status" value="2"/>
</dbReference>
<feature type="region of interest" description="Disordered" evidence="2">
    <location>
        <begin position="1"/>
        <end position="22"/>
    </location>
</feature>
<dbReference type="EMBL" id="PDJI01000004">
    <property type="protein sequence ID" value="PFG39057.1"/>
    <property type="molecule type" value="Genomic_DNA"/>
</dbReference>
<evidence type="ECO:0000313" key="5">
    <source>
        <dbReference type="Proteomes" id="UP000222106"/>
    </source>
</evidence>
<protein>
    <submittedName>
        <fullName evidence="4">PAS domain S-box-containing protein</fullName>
    </submittedName>
</protein>
<dbReference type="AlphaFoldDB" id="A0A2A9EJ03"/>
<keyword evidence="1" id="KW-0378">Hydrolase</keyword>
<dbReference type="InterPro" id="IPR052016">
    <property type="entry name" value="Bact_Sigma-Reg"/>
</dbReference>
<dbReference type="Proteomes" id="UP000222106">
    <property type="component" value="Unassembled WGS sequence"/>
</dbReference>
<dbReference type="PANTHER" id="PTHR43156">
    <property type="entry name" value="STAGE II SPORULATION PROTEIN E-RELATED"/>
    <property type="match status" value="1"/>
</dbReference>
<feature type="compositionally biased region" description="Basic and acidic residues" evidence="2">
    <location>
        <begin position="1"/>
        <end position="11"/>
    </location>
</feature>
<name>A0A2A9EJ03_9MICO</name>
<dbReference type="InterPro" id="IPR000014">
    <property type="entry name" value="PAS"/>
</dbReference>
<reference evidence="4 5" key="1">
    <citation type="submission" date="2017-10" db="EMBL/GenBank/DDBJ databases">
        <title>Sequencing the genomes of 1000 actinobacteria strains.</title>
        <authorList>
            <person name="Klenk H.-P."/>
        </authorList>
    </citation>
    <scope>NUCLEOTIDE SEQUENCE [LARGE SCALE GENOMIC DNA]</scope>
    <source>
        <strain evidence="4 5">DSM 21838</strain>
    </source>
</reference>
<dbReference type="GO" id="GO:0016791">
    <property type="term" value="F:phosphatase activity"/>
    <property type="evidence" value="ECO:0007669"/>
    <property type="project" value="TreeGrafter"/>
</dbReference>
<dbReference type="SUPFAM" id="SSF81606">
    <property type="entry name" value="PP2C-like"/>
    <property type="match status" value="1"/>
</dbReference>
<dbReference type="InterPro" id="IPR013656">
    <property type="entry name" value="PAS_4"/>
</dbReference>
<dbReference type="Gene3D" id="3.60.40.10">
    <property type="entry name" value="PPM-type phosphatase domain"/>
    <property type="match status" value="1"/>
</dbReference>
<dbReference type="Gene3D" id="3.30.450.40">
    <property type="match status" value="1"/>
</dbReference>
<dbReference type="InterPro" id="IPR001932">
    <property type="entry name" value="PPM-type_phosphatase-like_dom"/>
</dbReference>
<dbReference type="SUPFAM" id="SSF55781">
    <property type="entry name" value="GAF domain-like"/>
    <property type="match status" value="1"/>
</dbReference>
<dbReference type="RefSeq" id="WP_170037231.1">
    <property type="nucleotide sequence ID" value="NZ_PDJI01000004.1"/>
</dbReference>
<dbReference type="Pfam" id="PF01590">
    <property type="entry name" value="GAF"/>
    <property type="match status" value="1"/>
</dbReference>
<dbReference type="InterPro" id="IPR035965">
    <property type="entry name" value="PAS-like_dom_sf"/>
</dbReference>
<dbReference type="SMART" id="SM00331">
    <property type="entry name" value="PP2C_SIG"/>
    <property type="match status" value="1"/>
</dbReference>
<dbReference type="Pfam" id="PF07228">
    <property type="entry name" value="SpoIIE"/>
    <property type="match status" value="1"/>
</dbReference>
<dbReference type="InterPro" id="IPR003018">
    <property type="entry name" value="GAF"/>
</dbReference>
<dbReference type="Pfam" id="PF08448">
    <property type="entry name" value="PAS_4"/>
    <property type="match status" value="1"/>
</dbReference>
<feature type="domain" description="PAS" evidence="3">
    <location>
        <begin position="138"/>
        <end position="200"/>
    </location>
</feature>
<dbReference type="Gene3D" id="3.30.450.20">
    <property type="entry name" value="PAS domain"/>
    <property type="match status" value="2"/>
</dbReference>
<evidence type="ECO:0000256" key="2">
    <source>
        <dbReference type="SAM" id="MobiDB-lite"/>
    </source>
</evidence>
<dbReference type="InterPro" id="IPR029016">
    <property type="entry name" value="GAF-like_dom_sf"/>
</dbReference>
<sequence length="664" mass="71693">MADHPDERAGGRDGGTATTPHQLAAAGVGTYEVDLGTRRLSTDASAREIFGADSVTELEQRVHPDDLPPLRDVLNGMLGDEPEYDLRFRVRDGDGTVRWAATHGRLQRDPDGAPSRLIGVVFAATPVREEYLPDAAFLETVPAAFMALSHFWRFTYVNTAAERVLGRTREELLGHELWELFPALVGSEFEHQYRRAMTTGHPVAFDAFYAPLDAWYEVRAALGPHGLSVYILDVTTRHALQEHTERAARRTQLTARLMTELVGTLNVQETASRIARTVVPELGDWGVVSVAGLDDVGGLRGMADVGWWHPDPARRPLVERYAHHRQEALRDDSFLNRALASGEVVSVPADAVARIQQAMAPGPARELIAELAPASATMLPLRSRGRTLGAISLFNGPGRTPLGGADLETAREIADRAALVLDNAYLYQRQRQVAEELQLSLLTDPPVLDHLDVAVRYVPAAEAAKVGGDWYDVFAPGRDATVVIGDVTGHDLHAAAFMGQIRSLLRGIAVTTGSGPADLLAEVDRALHALGHTTPASGVVAQLDAHTQPVRVRWSNAGHPPPMLVRPDGAVEMLAGSNLLLGVRPGTQRSESALTLEPGATLLLYTDGLVERRDGGLLAGVRRLRGVLAEVGALGVEELCDALLATLLPDQPDDDVALVVIRPR</sequence>
<evidence type="ECO:0000313" key="4">
    <source>
        <dbReference type="EMBL" id="PFG39057.1"/>
    </source>
</evidence>
<dbReference type="InterPro" id="IPR013655">
    <property type="entry name" value="PAS_fold_3"/>
</dbReference>
<evidence type="ECO:0000256" key="1">
    <source>
        <dbReference type="ARBA" id="ARBA00022801"/>
    </source>
</evidence>
<dbReference type="PANTHER" id="PTHR43156:SF2">
    <property type="entry name" value="STAGE II SPORULATION PROTEIN E"/>
    <property type="match status" value="1"/>
</dbReference>
<dbReference type="SMART" id="SM00065">
    <property type="entry name" value="GAF"/>
    <property type="match status" value="1"/>
</dbReference>
<gene>
    <name evidence="4" type="ORF">ATJ97_1552</name>
</gene>
<dbReference type="SUPFAM" id="SSF55785">
    <property type="entry name" value="PYP-like sensor domain (PAS domain)"/>
    <property type="match status" value="2"/>
</dbReference>
<keyword evidence="5" id="KW-1185">Reference proteome</keyword>
<dbReference type="NCBIfam" id="TIGR00229">
    <property type="entry name" value="sensory_box"/>
    <property type="match status" value="1"/>
</dbReference>
<evidence type="ECO:0000259" key="3">
    <source>
        <dbReference type="PROSITE" id="PS50112"/>
    </source>
</evidence>
<dbReference type="Pfam" id="PF08447">
    <property type="entry name" value="PAS_3"/>
    <property type="match status" value="1"/>
</dbReference>
<dbReference type="PROSITE" id="PS50112">
    <property type="entry name" value="PAS"/>
    <property type="match status" value="1"/>
</dbReference>